<protein>
    <submittedName>
        <fullName evidence="1">Uncharacterized protein</fullName>
    </submittedName>
</protein>
<proteinExistence type="predicted"/>
<name>A0A2P2QBV6_RHIMU</name>
<reference evidence="1" key="1">
    <citation type="submission" date="2018-02" db="EMBL/GenBank/DDBJ databases">
        <title>Rhizophora mucronata_Transcriptome.</title>
        <authorList>
            <person name="Meera S.P."/>
            <person name="Sreeshan A."/>
            <person name="Augustine A."/>
        </authorList>
    </citation>
    <scope>NUCLEOTIDE SEQUENCE</scope>
    <source>
        <tissue evidence="1">Leaf</tissue>
    </source>
</reference>
<organism evidence="1">
    <name type="scientific">Rhizophora mucronata</name>
    <name type="common">Asiatic mangrove</name>
    <dbReference type="NCBI Taxonomy" id="61149"/>
    <lineage>
        <taxon>Eukaryota</taxon>
        <taxon>Viridiplantae</taxon>
        <taxon>Streptophyta</taxon>
        <taxon>Embryophyta</taxon>
        <taxon>Tracheophyta</taxon>
        <taxon>Spermatophyta</taxon>
        <taxon>Magnoliopsida</taxon>
        <taxon>eudicotyledons</taxon>
        <taxon>Gunneridae</taxon>
        <taxon>Pentapetalae</taxon>
        <taxon>rosids</taxon>
        <taxon>fabids</taxon>
        <taxon>Malpighiales</taxon>
        <taxon>Rhizophoraceae</taxon>
        <taxon>Rhizophora</taxon>
    </lineage>
</organism>
<dbReference type="AlphaFoldDB" id="A0A2P2QBV6"/>
<dbReference type="EMBL" id="GGEC01083992">
    <property type="protein sequence ID" value="MBX64476.1"/>
    <property type="molecule type" value="Transcribed_RNA"/>
</dbReference>
<sequence length="33" mass="3661">MMIVSKILESTRKITLLLAQCEATSICSLAFVF</sequence>
<accession>A0A2P2QBV6</accession>
<evidence type="ECO:0000313" key="1">
    <source>
        <dbReference type="EMBL" id="MBX64476.1"/>
    </source>
</evidence>